<dbReference type="GeneID" id="108672109"/>
<evidence type="ECO:0000256" key="1">
    <source>
        <dbReference type="SAM" id="SignalP"/>
    </source>
</evidence>
<accession>A0A8B7NNG3</accession>
<dbReference type="SUPFAM" id="SSF100910">
    <property type="entry name" value="Chemosensory protein Csp2"/>
    <property type="match status" value="1"/>
</dbReference>
<feature type="signal peptide" evidence="1">
    <location>
        <begin position="1"/>
        <end position="19"/>
    </location>
</feature>
<protein>
    <submittedName>
        <fullName evidence="3">Uncharacterized protein LOC108672109</fullName>
    </submittedName>
</protein>
<dbReference type="Proteomes" id="UP000694843">
    <property type="component" value="Unplaced"/>
</dbReference>
<dbReference type="Pfam" id="PF03392">
    <property type="entry name" value="OS-D"/>
    <property type="match status" value="1"/>
</dbReference>
<sequence>MKLLLVACVALLAVVAVQADKLPSATPEEINDILATREKAKEFVDCVTRPRRCRDARAKDIARIAPELIRVQGKCSRVKGLECSADDERNIKIVVNTLSTKYNDLYRQLITDAANPGRG</sequence>
<dbReference type="InterPro" id="IPR036682">
    <property type="entry name" value="OS_D_A10/PebIII_sf"/>
</dbReference>
<name>A0A8B7NNG3_HYAAZ</name>
<dbReference type="AlphaFoldDB" id="A0A8B7NNG3"/>
<gene>
    <name evidence="3" type="primary">LOC108672109</name>
</gene>
<proteinExistence type="predicted"/>
<dbReference type="Gene3D" id="1.10.2080.10">
    <property type="entry name" value="Insect odorant-binding protein A10/Ejaculatory bulb-specific protein 3"/>
    <property type="match status" value="1"/>
</dbReference>
<evidence type="ECO:0000313" key="3">
    <source>
        <dbReference type="RefSeq" id="XP_018015222.1"/>
    </source>
</evidence>
<keyword evidence="2" id="KW-1185">Reference proteome</keyword>
<feature type="chain" id="PRO_5034212965" evidence="1">
    <location>
        <begin position="20"/>
        <end position="119"/>
    </location>
</feature>
<dbReference type="KEGG" id="hazt:108672109"/>
<dbReference type="OrthoDB" id="10474132at2759"/>
<dbReference type="InterPro" id="IPR005055">
    <property type="entry name" value="A10/PebIII"/>
</dbReference>
<dbReference type="RefSeq" id="XP_018015222.1">
    <property type="nucleotide sequence ID" value="XM_018159733.2"/>
</dbReference>
<reference evidence="3" key="1">
    <citation type="submission" date="2025-08" db="UniProtKB">
        <authorList>
            <consortium name="RefSeq"/>
        </authorList>
    </citation>
    <scope>IDENTIFICATION</scope>
    <source>
        <tissue evidence="3">Whole organism</tissue>
    </source>
</reference>
<evidence type="ECO:0000313" key="2">
    <source>
        <dbReference type="Proteomes" id="UP000694843"/>
    </source>
</evidence>
<keyword evidence="1" id="KW-0732">Signal</keyword>
<organism evidence="2 3">
    <name type="scientific">Hyalella azteca</name>
    <name type="common">Amphipod</name>
    <dbReference type="NCBI Taxonomy" id="294128"/>
    <lineage>
        <taxon>Eukaryota</taxon>
        <taxon>Metazoa</taxon>
        <taxon>Ecdysozoa</taxon>
        <taxon>Arthropoda</taxon>
        <taxon>Crustacea</taxon>
        <taxon>Multicrustacea</taxon>
        <taxon>Malacostraca</taxon>
        <taxon>Eumalacostraca</taxon>
        <taxon>Peracarida</taxon>
        <taxon>Amphipoda</taxon>
        <taxon>Senticaudata</taxon>
        <taxon>Talitrida</taxon>
        <taxon>Talitroidea</taxon>
        <taxon>Hyalellidae</taxon>
        <taxon>Hyalella</taxon>
    </lineage>
</organism>